<dbReference type="EMBL" id="LLXH01004468">
    <property type="protein sequence ID" value="PKC53250.1"/>
    <property type="molecule type" value="Genomic_DNA"/>
</dbReference>
<dbReference type="AlphaFoldDB" id="A0A2N0QQC1"/>
<protein>
    <submittedName>
        <fullName evidence="2">Uncharacterized protein</fullName>
    </submittedName>
</protein>
<evidence type="ECO:0000313" key="3">
    <source>
        <dbReference type="Proteomes" id="UP000232688"/>
    </source>
</evidence>
<dbReference type="PANTHER" id="PTHR35871:SF1">
    <property type="entry name" value="CXC1-LIKE CYSTEINE CLUSTER ASSOCIATED WITH KDZ TRANSPOSASES DOMAIN-CONTAINING PROTEIN"/>
    <property type="match status" value="1"/>
</dbReference>
<feature type="compositionally biased region" description="Basic and acidic residues" evidence="1">
    <location>
        <begin position="132"/>
        <end position="150"/>
    </location>
</feature>
<sequence>MIAAKIRVKSQLRNLNTGQLVANDDDDDEYIPSSDYSEDSSDNEYIDKRIKNLDNSFLIWSKASGEFKIGDDYELEDERNDDKLEDNDEIEDDIDELEEDNNDELDDNDEELEEDNGDELEDDDEELEEDNGDKLEDKYDDDKLKDKDDDNGMGNESELENNNFNSKLIKLEEILSGNLKKMMAYDYLLVYNKGTYKAKQIRIWAKCWIEYGTLPKSLQGCHQKIKSIIDDEDVIERSLLFVRKKEGKITPKEYQTYVKEVLFSRLGMEESKKLISIKTSCIWLKKLGLIPQSRKKGIYFDGHEREDVVEYRKEFLDKMLSYEKFMPTFEGENMEQKNLVLLPNKKLHILITHNEYLFYANDDRPVVWAPIGEPPLRKKGQGKSIMVSDFLLETDGRLKLNEDEILLYPEIPVEARKFLRPGKNEEGWWTAEHLLDQ</sequence>
<dbReference type="PANTHER" id="PTHR35871">
    <property type="entry name" value="EXPRESSED PROTEIN"/>
    <property type="match status" value="1"/>
</dbReference>
<proteinExistence type="predicted"/>
<organism evidence="2 3">
    <name type="scientific">Rhizophagus irregularis</name>
    <dbReference type="NCBI Taxonomy" id="588596"/>
    <lineage>
        <taxon>Eukaryota</taxon>
        <taxon>Fungi</taxon>
        <taxon>Fungi incertae sedis</taxon>
        <taxon>Mucoromycota</taxon>
        <taxon>Glomeromycotina</taxon>
        <taxon>Glomeromycetes</taxon>
        <taxon>Glomerales</taxon>
        <taxon>Glomeraceae</taxon>
        <taxon>Rhizophagus</taxon>
    </lineage>
</organism>
<reference evidence="2 3" key="2">
    <citation type="submission" date="2017-10" db="EMBL/GenBank/DDBJ databases">
        <title>Genome analyses suggest a sexual origin of heterokaryosis in a supposedly ancient asexual fungus.</title>
        <authorList>
            <person name="Corradi N."/>
            <person name="Sedzielewska K."/>
            <person name="Noel J."/>
            <person name="Charron P."/>
            <person name="Farinelli L."/>
            <person name="Marton T."/>
            <person name="Kruger M."/>
            <person name="Pelin A."/>
            <person name="Brachmann A."/>
            <person name="Corradi N."/>
        </authorList>
    </citation>
    <scope>NUCLEOTIDE SEQUENCE [LARGE SCALE GENOMIC DNA]</scope>
    <source>
        <strain evidence="2 3">A1</strain>
    </source>
</reference>
<dbReference type="Proteomes" id="UP000232688">
    <property type="component" value="Unassembled WGS sequence"/>
</dbReference>
<reference evidence="2 3" key="1">
    <citation type="submission" date="2017-10" db="EMBL/GenBank/DDBJ databases">
        <title>Extensive intraspecific genome diversity in a model arbuscular mycorrhizal fungus.</title>
        <authorList>
            <person name="Chen E.C.H."/>
            <person name="Morin E."/>
            <person name="Baudet D."/>
            <person name="Noel J."/>
            <person name="Ndikumana S."/>
            <person name="Charron P."/>
            <person name="St-Onge C."/>
            <person name="Giorgi J."/>
            <person name="Grigoriev I.V."/>
            <person name="Roux C."/>
            <person name="Martin F.M."/>
            <person name="Corradi N."/>
        </authorList>
    </citation>
    <scope>NUCLEOTIDE SEQUENCE [LARGE SCALE GENOMIC DNA]</scope>
    <source>
        <strain evidence="2 3">A1</strain>
    </source>
</reference>
<accession>A0A2N0QQC1</accession>
<dbReference type="VEuPathDB" id="FungiDB:FUN_018635"/>
<feature type="region of interest" description="Disordered" evidence="1">
    <location>
        <begin position="78"/>
        <end position="160"/>
    </location>
</feature>
<gene>
    <name evidence="2" type="ORF">RhiirA1_479693</name>
</gene>
<dbReference type="VEuPathDB" id="FungiDB:RhiirA1_479693"/>
<feature type="region of interest" description="Disordered" evidence="1">
    <location>
        <begin position="16"/>
        <end position="43"/>
    </location>
</feature>
<feature type="compositionally biased region" description="Acidic residues" evidence="1">
    <location>
        <begin position="23"/>
        <end position="43"/>
    </location>
</feature>
<comment type="caution">
    <text evidence="2">The sequence shown here is derived from an EMBL/GenBank/DDBJ whole genome shotgun (WGS) entry which is preliminary data.</text>
</comment>
<dbReference type="VEuPathDB" id="FungiDB:FUN_019615"/>
<evidence type="ECO:0000256" key="1">
    <source>
        <dbReference type="SAM" id="MobiDB-lite"/>
    </source>
</evidence>
<dbReference type="VEuPathDB" id="FungiDB:RhiirFUN_003413"/>
<evidence type="ECO:0000313" key="2">
    <source>
        <dbReference type="EMBL" id="PKC53250.1"/>
    </source>
</evidence>
<feature type="compositionally biased region" description="Acidic residues" evidence="1">
    <location>
        <begin position="78"/>
        <end position="131"/>
    </location>
</feature>
<name>A0A2N0QQC1_9GLOM</name>
<feature type="non-terminal residue" evidence="2">
    <location>
        <position position="437"/>
    </location>
</feature>